<evidence type="ECO:0000256" key="6">
    <source>
        <dbReference type="SAM" id="Coils"/>
    </source>
</evidence>
<accession>A0AAN6D442</accession>
<evidence type="ECO:0000256" key="5">
    <source>
        <dbReference type="ARBA" id="ARBA00023306"/>
    </source>
</evidence>
<keyword evidence="3" id="KW-0498">Mitosis</keyword>
<dbReference type="Proteomes" id="UP000738402">
    <property type="component" value="Unassembled WGS sequence"/>
</dbReference>
<dbReference type="GO" id="GO:0005634">
    <property type="term" value="C:nucleus"/>
    <property type="evidence" value="ECO:0007669"/>
    <property type="project" value="UniProtKB-SubCell"/>
</dbReference>
<dbReference type="CDD" id="cd19953">
    <property type="entry name" value="PDS5"/>
    <property type="match status" value="1"/>
</dbReference>
<dbReference type="InterPro" id="IPR039776">
    <property type="entry name" value="Pds5"/>
</dbReference>
<dbReference type="GO" id="GO:0006281">
    <property type="term" value="P:DNA repair"/>
    <property type="evidence" value="ECO:0007669"/>
    <property type="project" value="TreeGrafter"/>
</dbReference>
<dbReference type="Gene3D" id="1.25.10.10">
    <property type="entry name" value="Leucine-rich Repeat Variant"/>
    <property type="match status" value="1"/>
</dbReference>
<dbReference type="SUPFAM" id="SSF48371">
    <property type="entry name" value="ARM repeat"/>
    <property type="match status" value="1"/>
</dbReference>
<comment type="caution">
    <text evidence="8">The sequence shown here is derived from an EMBL/GenBank/DDBJ whole genome shotgun (WGS) entry which is preliminary data.</text>
</comment>
<dbReference type="PANTHER" id="PTHR12663:SF0">
    <property type="entry name" value="PRECOCIOUS DISSOCIATION OF SISTERS 5, ISOFORM A"/>
    <property type="match status" value="1"/>
</dbReference>
<protein>
    <recommendedName>
        <fullName evidence="10">Sister chromatid cohesion protein PDS5</fullName>
    </recommendedName>
</protein>
<reference evidence="8" key="1">
    <citation type="journal article" date="2021" name="G3 (Bethesda)">
        <title>Genomic diversity, chromosomal rearrangements, and interspecies hybridization in the ogataea polymorpha species complex.</title>
        <authorList>
            <person name="Hanson S.J."/>
            <person name="Cinneide E.O."/>
            <person name="Salzberg L.I."/>
            <person name="Wolfe K.H."/>
            <person name="McGowan J."/>
            <person name="Fitzpatrick D.A."/>
            <person name="Matlin K."/>
        </authorList>
    </citation>
    <scope>NUCLEOTIDE SEQUENCE</scope>
    <source>
        <strain evidence="8">83-405-1</strain>
    </source>
</reference>
<evidence type="ECO:0000256" key="7">
    <source>
        <dbReference type="SAM" id="MobiDB-lite"/>
    </source>
</evidence>
<dbReference type="GO" id="GO:0000785">
    <property type="term" value="C:chromatin"/>
    <property type="evidence" value="ECO:0007669"/>
    <property type="project" value="TreeGrafter"/>
</dbReference>
<evidence type="ECO:0000256" key="1">
    <source>
        <dbReference type="ARBA" id="ARBA00004123"/>
    </source>
</evidence>
<sequence length="1203" mass="134954">MAISKGLQTLKFKDTLVSTVDRPIATKELITRLQDLHNELSSLDQDKVDLKSLEEIKDSLINKKLLKHSNNGVQTFCACCLADILRFYAPDAPYNASQLSDLFKLFFSQFKQIGNPDGPFYHQQTYLLTRLAETRSIVLITDLPNADTLVEQLFEIFYDLASSGTFSSKLEPLVCEILSEVIAESSTIPTKTLKLVLNKFLANTMVMKKGNTTLPGFKFTLEVCNANADRMSRLLTQFFSETIYEATKGKENERTEDDKQDVSALLAQLKKLHTLALELWKYVPEMLSSAMGLIENELDAEDEKIRITATETIGKILAVKQPRLNFAAAHSDAYMNWLKKPLDKSPHVRSFWVKSAVQVVNTNPDLAADLAGGLIKTLVDSDERTRLTTVRELSNVRPGVFISKVANKTIMSTLGQLIREKHAEIRSSCLQLLGSLYNAHFDDIYKDDNVTELLGWVPDEVLKLVYINDKTVNAQVDHTLFELLLPFELEDAKRVGRLLTVTEHLSEKGKNSFHAIVKRQPQMAKAVGQLLTLADTKPADDAVSKIDKLINWLVASFPESVDCRAALKQLVKLNNKRYFKLIRLCSDIETDYKTITNCTKELFGRLNELKNIKLDGEPSVAPHDMLFTVKLLVYRSSVIFYNQSNVGEILRISKDLAHPHNGAAQDALENISTVVPEVLRANISTLTQEISSGGPVGVKDLKAIFQFGKKFPEVIVTENSDEYVTSLKRLAVHGSPAEAKYAVRLLGQVPRTAARNAAAAALLDEIWPLDSAKDNFNTCLATVAELFLTDLVLLEDKTKEISTLLASQILLRNHTVGDDDDDEVNGWIGPDELEANRDCLSKILALRVFVNWLIAVETAENAAQAAEPVLKLLTSIIGNGGEIVSPKTGTYPTPKKYQSRLRLEAGIKLLKLARYSRYNFLIQQDLVNKLVLLIQDENDHVRALYMAKLKKNLTLGLISERFYALVFFIAHEPQDALREDTKTWVRSMHKRKLTANRNELLFEKSFVRMLSMLSHHQEFLELLESARTTSDYTAVLGFALTYIGLALDLVANTNNVSLLFYLASRMKQYRDRLTPELSSNMYLVSDLTQHTIKALAKHKNWSLATWPGKLSLPGDLFESIGDSAQLHELAVKSFIPESAVKTLDDLVRDRTRHLAGTAAAATADRKRPHVDEKPPTKKKPAVEPQRRSAIQRAAVNYNEDDEF</sequence>
<organism evidence="8 9">
    <name type="scientific">Ogataea haglerorum</name>
    <dbReference type="NCBI Taxonomy" id="1937702"/>
    <lineage>
        <taxon>Eukaryota</taxon>
        <taxon>Fungi</taxon>
        <taxon>Dikarya</taxon>
        <taxon>Ascomycota</taxon>
        <taxon>Saccharomycotina</taxon>
        <taxon>Pichiomycetes</taxon>
        <taxon>Pichiales</taxon>
        <taxon>Pichiaceae</taxon>
        <taxon>Ogataea</taxon>
    </lineage>
</organism>
<dbReference type="InterPro" id="IPR011989">
    <property type="entry name" value="ARM-like"/>
</dbReference>
<dbReference type="EMBL" id="JAHLUH010000010">
    <property type="protein sequence ID" value="KAG7726233.1"/>
    <property type="molecule type" value="Genomic_DNA"/>
</dbReference>
<name>A0AAN6D442_9ASCO</name>
<keyword evidence="6" id="KW-0175">Coiled coil</keyword>
<evidence type="ECO:0000313" key="8">
    <source>
        <dbReference type="EMBL" id="KAG7726233.1"/>
    </source>
</evidence>
<keyword evidence="5" id="KW-0131">Cell cycle</keyword>
<dbReference type="Pfam" id="PF20168">
    <property type="entry name" value="PDS5"/>
    <property type="match status" value="1"/>
</dbReference>
<dbReference type="PANTHER" id="PTHR12663">
    <property type="entry name" value="ANDROGEN INDUCED INHIBITOR OF PROLIFERATION AS3 / PDS5-RELATED"/>
    <property type="match status" value="1"/>
</dbReference>
<feature type="compositionally biased region" description="Basic and acidic residues" evidence="7">
    <location>
        <begin position="1163"/>
        <end position="1186"/>
    </location>
</feature>
<gene>
    <name evidence="8" type="ORF">KL933_003675</name>
</gene>
<feature type="coiled-coil region" evidence="6">
    <location>
        <begin position="26"/>
        <end position="63"/>
    </location>
</feature>
<evidence type="ECO:0000256" key="2">
    <source>
        <dbReference type="ARBA" id="ARBA00022618"/>
    </source>
</evidence>
<keyword evidence="2" id="KW-0132">Cell division</keyword>
<keyword evidence="4" id="KW-0539">Nucleus</keyword>
<dbReference type="InterPro" id="IPR016024">
    <property type="entry name" value="ARM-type_fold"/>
</dbReference>
<dbReference type="GO" id="GO:0051301">
    <property type="term" value="P:cell division"/>
    <property type="evidence" value="ECO:0007669"/>
    <property type="project" value="UniProtKB-KW"/>
</dbReference>
<feature type="region of interest" description="Disordered" evidence="7">
    <location>
        <begin position="1157"/>
        <end position="1203"/>
    </location>
</feature>
<evidence type="ECO:0008006" key="10">
    <source>
        <dbReference type="Google" id="ProtNLM"/>
    </source>
</evidence>
<evidence type="ECO:0000313" key="9">
    <source>
        <dbReference type="Proteomes" id="UP000738402"/>
    </source>
</evidence>
<proteinExistence type="predicted"/>
<dbReference type="GO" id="GO:0007064">
    <property type="term" value="P:mitotic sister chromatid cohesion"/>
    <property type="evidence" value="ECO:0007669"/>
    <property type="project" value="InterPro"/>
</dbReference>
<dbReference type="AlphaFoldDB" id="A0AAN6D442"/>
<evidence type="ECO:0000256" key="3">
    <source>
        <dbReference type="ARBA" id="ARBA00022776"/>
    </source>
</evidence>
<evidence type="ECO:0000256" key="4">
    <source>
        <dbReference type="ARBA" id="ARBA00023242"/>
    </source>
</evidence>
<comment type="subcellular location">
    <subcellularLocation>
        <location evidence="1">Nucleus</location>
    </subcellularLocation>
</comment>